<evidence type="ECO:0000313" key="2">
    <source>
        <dbReference type="EMBL" id="PXF63916.1"/>
    </source>
</evidence>
<reference evidence="2 3" key="1">
    <citation type="submission" date="2018-05" db="EMBL/GenBank/DDBJ databases">
        <title>Kangiella spongicola genome sequence.</title>
        <authorList>
            <person name="Maclea K.S."/>
            <person name="Goen A.E."/>
            <person name="Kelley C."/>
            <person name="Underriner A."/>
            <person name="Silverwood T."/>
            <person name="Trachtenberg A.M."/>
        </authorList>
    </citation>
    <scope>NUCLEOTIDE SEQUENCE [LARGE SCALE GENOMIC DNA]</scope>
    <source>
        <strain evidence="2 3">ATCC BAA-2076</strain>
    </source>
</reference>
<dbReference type="InterPro" id="IPR018723">
    <property type="entry name" value="DUF2254_membrane"/>
</dbReference>
<feature type="transmembrane region" description="Helical" evidence="1">
    <location>
        <begin position="144"/>
        <end position="164"/>
    </location>
</feature>
<keyword evidence="1" id="KW-1133">Transmembrane helix</keyword>
<evidence type="ECO:0000313" key="3">
    <source>
        <dbReference type="Proteomes" id="UP000247689"/>
    </source>
</evidence>
<evidence type="ECO:0008006" key="4">
    <source>
        <dbReference type="Google" id="ProtNLM"/>
    </source>
</evidence>
<feature type="transmembrane region" description="Helical" evidence="1">
    <location>
        <begin position="20"/>
        <end position="42"/>
    </location>
</feature>
<keyword evidence="1" id="KW-0812">Transmembrane</keyword>
<dbReference type="AlphaFoldDB" id="A0A318D3M7"/>
<dbReference type="OrthoDB" id="2955631at2"/>
<dbReference type="Proteomes" id="UP000247689">
    <property type="component" value="Unassembled WGS sequence"/>
</dbReference>
<feature type="transmembrane region" description="Helical" evidence="1">
    <location>
        <begin position="113"/>
        <end position="132"/>
    </location>
</feature>
<sequence>MVMKSWVSKLYNLWELTRNSLFYVPVVISLCFIAGIIGVFLFELRYTELVHKIDYLYAGSTEDAKSILQTTLSGMITMTTLVISITMVVLSLSASQLGPRLINTFMSSRVTQIYIGFFFGSIALCLTLLILLHDSSTFDQTPRLSISTSFAITFINLFILLGYVNHVARSGIADTTITRVSCEIQQSLERLSISDEKPANTSKSAVKPSDFESNCRAIFSARDGYIQNIQYPNLLDVATEHDLVIELNCMAGDYLFKGQQAGKVYPEHKITPDIESALFNCIDVGQNRTGAQDIEYSVRHLVEIALRALSPGINDDFTAITVLDKFSGLLAQLMDSNLPSHIFHDESDQLRVVGKSCHKPEVFFRALSQIRDAGKQKPGILMHLIFVLGELKNSAYPNKEHQAIDLQVAYIRQHIKEFFADTEEQKALEKVLSDYRLGVS</sequence>
<dbReference type="EMBL" id="QICH01000001">
    <property type="protein sequence ID" value="PXF63916.1"/>
    <property type="molecule type" value="Genomic_DNA"/>
</dbReference>
<feature type="transmembrane region" description="Helical" evidence="1">
    <location>
        <begin position="72"/>
        <end position="93"/>
    </location>
</feature>
<organism evidence="2 3">
    <name type="scientific">Kangiella spongicola</name>
    <dbReference type="NCBI Taxonomy" id="796379"/>
    <lineage>
        <taxon>Bacteria</taxon>
        <taxon>Pseudomonadati</taxon>
        <taxon>Pseudomonadota</taxon>
        <taxon>Gammaproteobacteria</taxon>
        <taxon>Kangiellales</taxon>
        <taxon>Kangiellaceae</taxon>
        <taxon>Kangiella</taxon>
    </lineage>
</organism>
<keyword evidence="1" id="KW-0472">Membrane</keyword>
<comment type="caution">
    <text evidence="2">The sequence shown here is derived from an EMBL/GenBank/DDBJ whole genome shotgun (WGS) entry which is preliminary data.</text>
</comment>
<proteinExistence type="predicted"/>
<protein>
    <recommendedName>
        <fullName evidence="4">DUF2254 domain-containing protein</fullName>
    </recommendedName>
</protein>
<accession>A0A318D3M7</accession>
<dbReference type="Pfam" id="PF10011">
    <property type="entry name" value="DUF2254"/>
    <property type="match status" value="1"/>
</dbReference>
<gene>
    <name evidence="2" type="ORF">DL796_01885</name>
</gene>
<evidence type="ECO:0000256" key="1">
    <source>
        <dbReference type="SAM" id="Phobius"/>
    </source>
</evidence>
<name>A0A318D3M7_9GAMM</name>
<keyword evidence="3" id="KW-1185">Reference proteome</keyword>